<evidence type="ECO:0000256" key="3">
    <source>
        <dbReference type="ARBA" id="ARBA00012325"/>
    </source>
</evidence>
<keyword evidence="6" id="KW-0645">Protease</keyword>
<evidence type="ECO:0000256" key="8">
    <source>
        <dbReference type="SAM" id="SignalP"/>
    </source>
</evidence>
<dbReference type="Proteomes" id="UP000542674">
    <property type="component" value="Unassembled WGS sequence"/>
</dbReference>
<feature type="chain" id="PRO_5031273828" description="Extracellular small neutral protease" evidence="8">
    <location>
        <begin position="36"/>
        <end position="193"/>
    </location>
</feature>
<evidence type="ECO:0000256" key="6">
    <source>
        <dbReference type="ARBA" id="ARBA00023049"/>
    </source>
</evidence>
<keyword evidence="10" id="KW-1185">Reference proteome</keyword>
<gene>
    <name evidence="9" type="ORF">F4559_000811</name>
</gene>
<dbReference type="RefSeq" id="WP_184666229.1">
    <property type="nucleotide sequence ID" value="NZ_BAABAI010000036.1"/>
</dbReference>
<evidence type="ECO:0000256" key="7">
    <source>
        <dbReference type="ARBA" id="ARBA00029927"/>
    </source>
</evidence>
<comment type="caution">
    <text evidence="9">The sequence shown here is derived from an EMBL/GenBank/DDBJ whole genome shotgun (WGS) entry which is preliminary data.</text>
</comment>
<dbReference type="Gene3D" id="3.40.390.10">
    <property type="entry name" value="Collagenase (Catalytic Domain)"/>
    <property type="match status" value="1"/>
</dbReference>
<dbReference type="GO" id="GO:0006508">
    <property type="term" value="P:proteolysis"/>
    <property type="evidence" value="ECO:0007669"/>
    <property type="project" value="InterPro"/>
</dbReference>
<dbReference type="AlphaFoldDB" id="A0A7W7WU78"/>
<keyword evidence="9" id="KW-0378">Hydrolase</keyword>
<name>A0A7W7WU78_9PSEU</name>
<keyword evidence="8" id="KW-0732">Signal</keyword>
<feature type="signal peptide" evidence="8">
    <location>
        <begin position="1"/>
        <end position="35"/>
    </location>
</feature>
<comment type="catalytic activity">
    <reaction evidence="1">
        <text>Hydrolyzes proteins with a preference for Tyr or Phe in the P1' position. Has no action on amino-acid p-nitroanilides.</text>
        <dbReference type="EC" id="3.4.24.77"/>
    </reaction>
</comment>
<evidence type="ECO:0000256" key="4">
    <source>
        <dbReference type="ARBA" id="ARBA00019129"/>
    </source>
</evidence>
<dbReference type="InterPro" id="IPR000013">
    <property type="entry name" value="Peptidase_M7"/>
</dbReference>
<dbReference type="Pfam" id="PF02031">
    <property type="entry name" value="Peptidase_M7"/>
    <property type="match status" value="1"/>
</dbReference>
<dbReference type="GO" id="GO:0008270">
    <property type="term" value="F:zinc ion binding"/>
    <property type="evidence" value="ECO:0007669"/>
    <property type="project" value="InterPro"/>
</dbReference>
<dbReference type="EC" id="3.4.24.77" evidence="3"/>
<organism evidence="9 10">
    <name type="scientific">Saccharothrix violaceirubra</name>
    <dbReference type="NCBI Taxonomy" id="413306"/>
    <lineage>
        <taxon>Bacteria</taxon>
        <taxon>Bacillati</taxon>
        <taxon>Actinomycetota</taxon>
        <taxon>Actinomycetes</taxon>
        <taxon>Pseudonocardiales</taxon>
        <taxon>Pseudonocardiaceae</taxon>
        <taxon>Saccharothrix</taxon>
    </lineage>
</organism>
<protein>
    <recommendedName>
        <fullName evidence="4">Extracellular small neutral protease</fullName>
        <ecNumber evidence="3">3.4.24.77</ecNumber>
    </recommendedName>
    <alternativeName>
        <fullName evidence="7">Snapalysin</fullName>
    </alternativeName>
</protein>
<evidence type="ECO:0000256" key="1">
    <source>
        <dbReference type="ARBA" id="ARBA00000612"/>
    </source>
</evidence>
<evidence type="ECO:0000313" key="9">
    <source>
        <dbReference type="EMBL" id="MBB4963452.1"/>
    </source>
</evidence>
<keyword evidence="6" id="KW-0482">Metalloprotease</keyword>
<keyword evidence="5" id="KW-0479">Metal-binding</keyword>
<dbReference type="EMBL" id="JACHJS010000001">
    <property type="protein sequence ID" value="MBB4963452.1"/>
    <property type="molecule type" value="Genomic_DNA"/>
</dbReference>
<dbReference type="PRINTS" id="PR00787">
    <property type="entry name" value="NEUTRALPTASE"/>
</dbReference>
<reference evidence="9 10" key="1">
    <citation type="submission" date="2020-08" db="EMBL/GenBank/DDBJ databases">
        <title>Sequencing the genomes of 1000 actinobacteria strains.</title>
        <authorList>
            <person name="Klenk H.-P."/>
        </authorList>
    </citation>
    <scope>NUCLEOTIDE SEQUENCE [LARGE SCALE GENOMIC DNA]</scope>
    <source>
        <strain evidence="9 10">DSM 45084</strain>
    </source>
</reference>
<dbReference type="InterPro" id="IPR024079">
    <property type="entry name" value="MetalloPept_cat_dom_sf"/>
</dbReference>
<evidence type="ECO:0000256" key="5">
    <source>
        <dbReference type="ARBA" id="ARBA00022723"/>
    </source>
</evidence>
<evidence type="ECO:0000313" key="10">
    <source>
        <dbReference type="Proteomes" id="UP000542674"/>
    </source>
</evidence>
<accession>A0A7W7WU78</accession>
<dbReference type="GO" id="GO:0005576">
    <property type="term" value="C:extracellular region"/>
    <property type="evidence" value="ECO:0007669"/>
    <property type="project" value="InterPro"/>
</dbReference>
<proteinExistence type="inferred from homology"/>
<dbReference type="SUPFAM" id="SSF55486">
    <property type="entry name" value="Metalloproteases ('zincins'), catalytic domain"/>
    <property type="match status" value="1"/>
</dbReference>
<evidence type="ECO:0000256" key="2">
    <source>
        <dbReference type="ARBA" id="ARBA00006571"/>
    </source>
</evidence>
<dbReference type="GO" id="GO:0004222">
    <property type="term" value="F:metalloendopeptidase activity"/>
    <property type="evidence" value="ECO:0007669"/>
    <property type="project" value="InterPro"/>
</dbReference>
<comment type="similarity">
    <text evidence="2">Belongs to the peptidase M7 family.</text>
</comment>
<sequence length="193" mass="20292">MTTTLRRTAGSLAAAFTLVLSFALVQGFGGGTAVAAPAPTAVRVVYYDASQAQEFKAAVDEGAAAWNKAVRNVQLKPATGGNAAVRVYADNGWPRTYQSGFGRGTVYMGREAVNDGFYPPRIATHELGHILGLPDNRNGRCDYLMSGHSSPVSCKSTTPHSTEAAQVERNAGGGIAALARDSRESAFADCFVF</sequence>